<evidence type="ECO:0000313" key="1">
    <source>
        <dbReference type="EMBL" id="CBJ90578.1"/>
    </source>
</evidence>
<organism evidence="1 2">
    <name type="scientific">Xenorhabdus nematophila (strain ATCC 19061 / DSM 3370 / CCUG 14189 / LMG 1036 / NCIMB 9965 / AN6)</name>
    <dbReference type="NCBI Taxonomy" id="406817"/>
    <lineage>
        <taxon>Bacteria</taxon>
        <taxon>Pseudomonadati</taxon>
        <taxon>Pseudomonadota</taxon>
        <taxon>Gammaproteobacteria</taxon>
        <taxon>Enterobacterales</taxon>
        <taxon>Morganellaceae</taxon>
        <taxon>Xenorhabdus</taxon>
    </lineage>
</organism>
<dbReference type="InterPro" id="IPR038706">
    <property type="entry name" value="Type_VI_SciN-like_sf"/>
</dbReference>
<dbReference type="eggNOG" id="COG3521">
    <property type="taxonomic scope" value="Bacteria"/>
</dbReference>
<dbReference type="STRING" id="406817.XNC1_2520"/>
<dbReference type="AlphaFoldDB" id="D3VHD3"/>
<accession>D3VHD3</accession>
<reference evidence="1 2" key="1">
    <citation type="journal article" date="2011" name="PLoS ONE">
        <title>The entomopathogenic bacterial endosymbionts xenorhabdus and photorhabdus: convergent lifestyles from divergent genomes.</title>
        <authorList>
            <person name="Chaston J.M."/>
            <person name="Suen G."/>
            <person name="Tucker S.L."/>
            <person name="Andersen A.W."/>
            <person name="Bhasin A."/>
            <person name="Bode E."/>
            <person name="Bode H.B."/>
            <person name="Brachmann A.O."/>
            <person name="Cowles C.E."/>
            <person name="Cowles K.N."/>
            <person name="Darby C."/>
            <person name="de Leon L."/>
            <person name="Drace K."/>
            <person name="Du Z."/>
            <person name="Givaudan A."/>
            <person name="Herbert Tran E.E."/>
            <person name="Jewell K.A."/>
            <person name="Knack J.J."/>
            <person name="Krasomil-Osterfeld K.C."/>
            <person name="Kukor R."/>
            <person name="Lanois A."/>
            <person name="Latreille P."/>
            <person name="Leimgruber N.K."/>
            <person name="Lipke C.M."/>
            <person name="Liu R."/>
            <person name="Lu X."/>
            <person name="Martens E.C."/>
            <person name="Marri P.R."/>
            <person name="Medigue C."/>
            <person name="Menard M.L."/>
            <person name="Miller N.M."/>
            <person name="Morales-Soto N."/>
            <person name="Norton S."/>
            <person name="Ogier J.C."/>
            <person name="Orchard S.S."/>
            <person name="Park D."/>
            <person name="Park Y."/>
            <person name="Qurollo B.A."/>
            <person name="Sugar D.R."/>
            <person name="Richards G.R."/>
            <person name="Rouy Z."/>
            <person name="Slominski B."/>
            <person name="Slominski K."/>
            <person name="Snyder H."/>
            <person name="Tjaden B.C."/>
            <person name="van der Hoeven R."/>
            <person name="Welch R.D."/>
            <person name="Wheeler C."/>
            <person name="Xiang B."/>
            <person name="Barbazuk B."/>
            <person name="Gaudriault S."/>
            <person name="Goodner B."/>
            <person name="Slater S.C."/>
            <person name="Forst S."/>
            <person name="Goldman B.S."/>
            <person name="Goodrich-Blair H."/>
        </authorList>
    </citation>
    <scope>NUCLEOTIDE SEQUENCE [LARGE SCALE GENOMIC DNA]</scope>
    <source>
        <strain evidence="2">ATCC 19061 / DSM 3370 / CCUG 14189 / LMG 1036 / NCIMB 9965 / AN6</strain>
    </source>
</reference>
<dbReference type="Proteomes" id="UP000008075">
    <property type="component" value="Chromosome"/>
</dbReference>
<protein>
    <submittedName>
        <fullName evidence="1">Uncharacterized protein</fullName>
    </submittedName>
</protein>
<dbReference type="InterPro" id="IPR017734">
    <property type="entry name" value="T6SS_SciN"/>
</dbReference>
<proteinExistence type="predicted"/>
<dbReference type="Pfam" id="PF12790">
    <property type="entry name" value="T6SS-SciN"/>
    <property type="match status" value="1"/>
</dbReference>
<dbReference type="EMBL" id="FN667742">
    <property type="protein sequence ID" value="CBJ90578.1"/>
    <property type="molecule type" value="Genomic_DNA"/>
</dbReference>
<sequence>MSADFFSLREKAQNVLDDKLINEDPFFIRPAQTVYCLSEKNQPDANYIGIIAEYNQLNGKKWRLLFPVPTAEKPAFYEFWRSSPDELPVCVKVTHNGLSFTKECHLSCPAGAEEKP</sequence>
<dbReference type="NCBIfam" id="TIGR03352">
    <property type="entry name" value="VI_chp_3"/>
    <property type="match status" value="1"/>
</dbReference>
<name>D3VHD3_XENNA</name>
<evidence type="ECO:0000313" key="2">
    <source>
        <dbReference type="Proteomes" id="UP000008075"/>
    </source>
</evidence>
<gene>
    <name evidence="1" type="ordered locus">XNC1_2520</name>
</gene>
<dbReference type="HOGENOM" id="CLU_2095947_0_0_6"/>
<dbReference type="KEGG" id="xne:XNC1_2520"/>
<dbReference type="Gene3D" id="2.60.40.4150">
    <property type="entry name" value="Type VI secretion system, lipoprotein SciN"/>
    <property type="match status" value="1"/>
</dbReference>
<keyword evidence="2" id="KW-1185">Reference proteome</keyword>